<dbReference type="InterPro" id="IPR037165">
    <property type="entry name" value="AldOxase/xan_DH_Mopterin-bd_sf"/>
</dbReference>
<dbReference type="Gene3D" id="3.90.1170.50">
    <property type="entry name" value="Aldehyde oxidase/xanthine dehydrogenase, a/b hammerhead"/>
    <property type="match status" value="1"/>
</dbReference>
<proteinExistence type="predicted"/>
<organism evidence="4 5">
    <name type="scientific">Candidatus Scatomorpha pullistercoris</name>
    <dbReference type="NCBI Taxonomy" id="2840929"/>
    <lineage>
        <taxon>Bacteria</taxon>
        <taxon>Bacillati</taxon>
        <taxon>Bacillota</taxon>
        <taxon>Clostridia</taxon>
        <taxon>Eubacteriales</taxon>
        <taxon>Candidatus Scatomorpha</taxon>
    </lineage>
</organism>
<evidence type="ECO:0000256" key="2">
    <source>
        <dbReference type="ARBA" id="ARBA00023002"/>
    </source>
</evidence>
<reference evidence="4" key="1">
    <citation type="submission" date="2020-10" db="EMBL/GenBank/DDBJ databases">
        <authorList>
            <person name="Gilroy R."/>
        </authorList>
    </citation>
    <scope>NUCLEOTIDE SEQUENCE</scope>
    <source>
        <strain evidence="4">ChiHecec3B27-6122</strain>
    </source>
</reference>
<dbReference type="PANTHER" id="PTHR11908">
    <property type="entry name" value="XANTHINE DEHYDROGENASE"/>
    <property type="match status" value="1"/>
</dbReference>
<dbReference type="SUPFAM" id="SSF56003">
    <property type="entry name" value="Molybdenum cofactor-binding domain"/>
    <property type="match status" value="1"/>
</dbReference>
<evidence type="ECO:0000259" key="3">
    <source>
        <dbReference type="SMART" id="SM01008"/>
    </source>
</evidence>
<sequence>MKHFGNENYTQENYRYVGRVNVPRKDAYEIVTGKCTFLDDFTLPQMLIGRAKRSPHAHARIKSINVERAKAVNGVAAVLTYKDIDQSWLMGWPPMKPILGERVLYVGDPVALVAAETREIADAAIELIDVEYEVLPAVTSGIEAVKDGAPQLYPGMFEHNIVTPGYPPFQKDGAFWHLVKGDPEKGFEDCAYIAEDTVEFSKMAAPASPEPPGAIVRWEGGKDFTVWCDTQSGYICKITNASVIEGCNMDIHTFNVGGSYGNKQSQVQIVSSAAVLSMKTGRPVKFYQTKTEKLCCFETRLGSQVHAKIGMDKDGVVKAVKAEWTVDTGCLSNATQGQIGVGIGEAQLVMCKCPNWDLDTNLVVTNKQPAGIVRGYGGQELNSCLSLLIGRTMRAGNFDPVECYKKNYVGEGDVYTWRDGRQWQAHSISYVKAIEAAAEKFGWKRRWKGWGVPSWTSEDGKKVRGVGCGIIGNADIGEDNTEAYVRVVPDLIGDKARIVLQTNITESGMGQRSNIVKMVAEVMNVPFDKVDITPGDTMINPTGFGLCGSRGTITYGHAVTSAAEDARHKLFELAKPYLEVAEDSMYLTDYGVATVARPGKFVSWKKLIPQDLTLTGYGQHLENFSTPNMFIVFLEVEVDKETGKVDVLNMLGGTDCGQIIDPSGLEMQAQGGIGSASLDTATFEEHIIDPATGRNLSYDMIEYKWRPFNEFPDYTTCFLESKFDTFQFKATGVGEIAGAAAASATMQAISNAIGVQVSQYPATPDVILKALGRI</sequence>
<dbReference type="GO" id="GO:0016491">
    <property type="term" value="F:oxidoreductase activity"/>
    <property type="evidence" value="ECO:0007669"/>
    <property type="project" value="UniProtKB-KW"/>
</dbReference>
<dbReference type="Pfam" id="PF01315">
    <property type="entry name" value="Ald_Xan_dh_C"/>
    <property type="match status" value="1"/>
</dbReference>
<feature type="domain" description="Aldehyde oxidase/xanthine dehydrogenase a/b hammerhead" evidence="3">
    <location>
        <begin position="32"/>
        <end position="136"/>
    </location>
</feature>
<dbReference type="Pfam" id="PF02738">
    <property type="entry name" value="MoCoBD_1"/>
    <property type="match status" value="1"/>
</dbReference>
<dbReference type="InterPro" id="IPR046867">
    <property type="entry name" value="AldOxase/xan_DH_MoCoBD2"/>
</dbReference>
<protein>
    <submittedName>
        <fullName evidence="4">Xanthine dehydrogenase family protein molybdopterin-binding subunit</fullName>
    </submittedName>
</protein>
<dbReference type="Proteomes" id="UP000886876">
    <property type="component" value="Unassembled WGS sequence"/>
</dbReference>
<dbReference type="InterPro" id="IPR008274">
    <property type="entry name" value="AldOxase/xan_DH_MoCoBD1"/>
</dbReference>
<dbReference type="InterPro" id="IPR000674">
    <property type="entry name" value="Ald_Oxase/Xan_DH_a/b"/>
</dbReference>
<reference evidence="4" key="2">
    <citation type="journal article" date="2021" name="PeerJ">
        <title>Extensive microbial diversity within the chicken gut microbiome revealed by metagenomics and culture.</title>
        <authorList>
            <person name="Gilroy R."/>
            <person name="Ravi A."/>
            <person name="Getino M."/>
            <person name="Pursley I."/>
            <person name="Horton D.L."/>
            <person name="Alikhan N.F."/>
            <person name="Baker D."/>
            <person name="Gharbi K."/>
            <person name="Hall N."/>
            <person name="Watson M."/>
            <person name="Adriaenssens E.M."/>
            <person name="Foster-Nyarko E."/>
            <person name="Jarju S."/>
            <person name="Secka A."/>
            <person name="Antonio M."/>
            <person name="Oren A."/>
            <person name="Chaudhuri R.R."/>
            <person name="La Ragione R."/>
            <person name="Hildebrand F."/>
            <person name="Pallen M.J."/>
        </authorList>
    </citation>
    <scope>NUCLEOTIDE SEQUENCE</scope>
    <source>
        <strain evidence="4">ChiHecec3B27-6122</strain>
    </source>
</reference>
<keyword evidence="1" id="KW-0500">Molybdenum</keyword>
<dbReference type="InterPro" id="IPR036856">
    <property type="entry name" value="Ald_Oxase/Xan_DH_a/b_sf"/>
</dbReference>
<dbReference type="Pfam" id="PF20256">
    <property type="entry name" value="MoCoBD_2"/>
    <property type="match status" value="1"/>
</dbReference>
<dbReference type="InterPro" id="IPR016208">
    <property type="entry name" value="Ald_Oxase/xanthine_DH-like"/>
</dbReference>
<dbReference type="PANTHER" id="PTHR11908:SF132">
    <property type="entry name" value="ALDEHYDE OXIDASE 1-RELATED"/>
    <property type="match status" value="1"/>
</dbReference>
<dbReference type="GO" id="GO:0005506">
    <property type="term" value="F:iron ion binding"/>
    <property type="evidence" value="ECO:0007669"/>
    <property type="project" value="InterPro"/>
</dbReference>
<keyword evidence="2" id="KW-0560">Oxidoreductase</keyword>
<dbReference type="EMBL" id="DVJS01000279">
    <property type="protein sequence ID" value="HIS98570.1"/>
    <property type="molecule type" value="Genomic_DNA"/>
</dbReference>
<evidence type="ECO:0000313" key="5">
    <source>
        <dbReference type="Proteomes" id="UP000886876"/>
    </source>
</evidence>
<gene>
    <name evidence="4" type="ORF">IAD42_11405</name>
</gene>
<comment type="caution">
    <text evidence="4">The sequence shown here is derived from an EMBL/GenBank/DDBJ whole genome shotgun (WGS) entry which is preliminary data.</text>
</comment>
<dbReference type="SMART" id="SM01008">
    <property type="entry name" value="Ald_Xan_dh_C"/>
    <property type="match status" value="1"/>
</dbReference>
<name>A0A9D1G6V2_9FIRM</name>
<evidence type="ECO:0000313" key="4">
    <source>
        <dbReference type="EMBL" id="HIS98570.1"/>
    </source>
</evidence>
<accession>A0A9D1G6V2</accession>
<dbReference type="AlphaFoldDB" id="A0A9D1G6V2"/>
<dbReference type="SUPFAM" id="SSF54665">
    <property type="entry name" value="CO dehydrogenase molybdoprotein N-domain-like"/>
    <property type="match status" value="1"/>
</dbReference>
<dbReference type="Gene3D" id="3.30.365.10">
    <property type="entry name" value="Aldehyde oxidase/xanthine dehydrogenase, molybdopterin binding domain"/>
    <property type="match status" value="4"/>
</dbReference>
<evidence type="ECO:0000256" key="1">
    <source>
        <dbReference type="ARBA" id="ARBA00022505"/>
    </source>
</evidence>